<dbReference type="AlphaFoldDB" id="A0AAD9KFE9"/>
<proteinExistence type="predicted"/>
<organism evidence="1 2">
    <name type="scientific">Ridgeia piscesae</name>
    <name type="common">Tubeworm</name>
    <dbReference type="NCBI Taxonomy" id="27915"/>
    <lineage>
        <taxon>Eukaryota</taxon>
        <taxon>Metazoa</taxon>
        <taxon>Spiralia</taxon>
        <taxon>Lophotrochozoa</taxon>
        <taxon>Annelida</taxon>
        <taxon>Polychaeta</taxon>
        <taxon>Sedentaria</taxon>
        <taxon>Canalipalpata</taxon>
        <taxon>Sabellida</taxon>
        <taxon>Siboglinidae</taxon>
        <taxon>Ridgeia</taxon>
    </lineage>
</organism>
<evidence type="ECO:0000313" key="2">
    <source>
        <dbReference type="Proteomes" id="UP001209878"/>
    </source>
</evidence>
<evidence type="ECO:0000313" key="1">
    <source>
        <dbReference type="EMBL" id="KAK2170613.1"/>
    </source>
</evidence>
<sequence>MAKKDRLCCEIHSLLHSLTQSPTHSLTHSPTHSFTHSLTHSLIHSLTHSLTRSLARSLTPSLAHSLTHSLTYSPPLTHSLTHSLIRSLTHSPTHSLTRFSPTDKVISTNIDNITHLVTSHEFVQNFSTDKKNRPDVRHGVIGGSTCCLVSGLCELVSASPFIVRILVRVLIALHRRSMFGVRCLCFDVVFTASSMADKACSFSGEKVCTASGGGVKIGAKRGTRRGFDWLRSTADVRY</sequence>
<name>A0AAD9KFE9_RIDPI</name>
<dbReference type="Proteomes" id="UP001209878">
    <property type="component" value="Unassembled WGS sequence"/>
</dbReference>
<comment type="caution">
    <text evidence="1">The sequence shown here is derived from an EMBL/GenBank/DDBJ whole genome shotgun (WGS) entry which is preliminary data.</text>
</comment>
<keyword evidence="2" id="KW-1185">Reference proteome</keyword>
<dbReference type="EMBL" id="JAODUO010001145">
    <property type="protein sequence ID" value="KAK2170613.1"/>
    <property type="molecule type" value="Genomic_DNA"/>
</dbReference>
<protein>
    <submittedName>
        <fullName evidence="1">Uncharacterized protein</fullName>
    </submittedName>
</protein>
<gene>
    <name evidence="1" type="ORF">NP493_1147g00089</name>
</gene>
<accession>A0AAD9KFE9</accession>
<reference evidence="1" key="1">
    <citation type="journal article" date="2023" name="Mol. Biol. Evol.">
        <title>Third-Generation Sequencing Reveals the Adaptive Role of the Epigenome in Three Deep-Sea Polychaetes.</title>
        <authorList>
            <person name="Perez M."/>
            <person name="Aroh O."/>
            <person name="Sun Y."/>
            <person name="Lan Y."/>
            <person name="Juniper S.K."/>
            <person name="Young C.R."/>
            <person name="Angers B."/>
            <person name="Qian P.Y."/>
        </authorList>
    </citation>
    <scope>NUCLEOTIDE SEQUENCE</scope>
    <source>
        <strain evidence="1">R07B-5</strain>
    </source>
</reference>